<dbReference type="AlphaFoldDB" id="A0AAQ3RUL1"/>
<protein>
    <recommendedName>
        <fullName evidence="5">Endonuclease/exonuclease/phosphatase domain-containing protein</fullName>
    </recommendedName>
</protein>
<feature type="transmembrane region" description="Helical" evidence="2">
    <location>
        <begin position="234"/>
        <end position="259"/>
    </location>
</feature>
<dbReference type="InterPro" id="IPR050410">
    <property type="entry name" value="CCR4/nocturin_mRNA_transcr"/>
</dbReference>
<gene>
    <name evidence="3" type="ORF">V8G54_018282</name>
</gene>
<proteinExistence type="predicted"/>
<keyword evidence="2" id="KW-0472">Membrane</keyword>
<organism evidence="3 4">
    <name type="scientific">Vigna mungo</name>
    <name type="common">Black gram</name>
    <name type="synonym">Phaseolus mungo</name>
    <dbReference type="NCBI Taxonomy" id="3915"/>
    <lineage>
        <taxon>Eukaryota</taxon>
        <taxon>Viridiplantae</taxon>
        <taxon>Streptophyta</taxon>
        <taxon>Embryophyta</taxon>
        <taxon>Tracheophyta</taxon>
        <taxon>Spermatophyta</taxon>
        <taxon>Magnoliopsida</taxon>
        <taxon>eudicotyledons</taxon>
        <taxon>Gunneridae</taxon>
        <taxon>Pentapetalae</taxon>
        <taxon>rosids</taxon>
        <taxon>fabids</taxon>
        <taxon>Fabales</taxon>
        <taxon>Fabaceae</taxon>
        <taxon>Papilionoideae</taxon>
        <taxon>50 kb inversion clade</taxon>
        <taxon>NPAAA clade</taxon>
        <taxon>indigoferoid/millettioid clade</taxon>
        <taxon>Phaseoleae</taxon>
        <taxon>Vigna</taxon>
    </lineage>
</organism>
<evidence type="ECO:0000256" key="1">
    <source>
        <dbReference type="SAM" id="MobiDB-lite"/>
    </source>
</evidence>
<evidence type="ECO:0000313" key="4">
    <source>
        <dbReference type="Proteomes" id="UP001374535"/>
    </source>
</evidence>
<keyword evidence="2" id="KW-1133">Transmembrane helix</keyword>
<name>A0AAQ3RUL1_VIGMU</name>
<dbReference type="EMBL" id="CP144695">
    <property type="protein sequence ID" value="WVZ04936.1"/>
    <property type="molecule type" value="Genomic_DNA"/>
</dbReference>
<feature type="compositionally biased region" description="Basic and acidic residues" evidence="1">
    <location>
        <begin position="22"/>
        <end position="38"/>
    </location>
</feature>
<dbReference type="PANTHER" id="PTHR12121:SF34">
    <property type="entry name" value="PROTEIN ANGEL"/>
    <property type="match status" value="1"/>
</dbReference>
<sequence>MVFVVQVSDEEKWRDSDDEAAMAEHSESAFEMGEEQKPRPRHRQGNRSQSGLSSQRRYQSLFHCLPHGEIRRRLAEAPRPHPDDDNNSLVKNDELRSEESGEEEVETSDELYEGDSSDDLCEGEAIYKVTSFCGFSGFIGCGVIVGAIVKKYEVEFNKAAQSLTDAVIPTTQKKTALNRLVKASTHVNVHQDLKDVKLWQVHTLLKGLEKIAANANIPMLVCGDFNSVSGRSAYFLGLLLLSTICFLKLYSYFSVVLLMHFLQWEDPSHPDLAVDPLNILLDSLLELLDEESLRKDRALPSPEWSSDHIALLAKFRCCRNRSRR</sequence>
<evidence type="ECO:0008006" key="5">
    <source>
        <dbReference type="Google" id="ProtNLM"/>
    </source>
</evidence>
<evidence type="ECO:0000256" key="2">
    <source>
        <dbReference type="SAM" id="Phobius"/>
    </source>
</evidence>
<feature type="region of interest" description="Disordered" evidence="1">
    <location>
        <begin position="1"/>
        <end position="55"/>
    </location>
</feature>
<feature type="compositionally biased region" description="Acidic residues" evidence="1">
    <location>
        <begin position="100"/>
        <end position="116"/>
    </location>
</feature>
<feature type="region of interest" description="Disordered" evidence="1">
    <location>
        <begin position="76"/>
        <end position="116"/>
    </location>
</feature>
<accession>A0AAQ3RUL1</accession>
<dbReference type="Proteomes" id="UP001374535">
    <property type="component" value="Chromosome 6"/>
</dbReference>
<dbReference type="SUPFAM" id="SSF56219">
    <property type="entry name" value="DNase I-like"/>
    <property type="match status" value="1"/>
</dbReference>
<dbReference type="PANTHER" id="PTHR12121">
    <property type="entry name" value="CARBON CATABOLITE REPRESSOR PROTEIN 4"/>
    <property type="match status" value="1"/>
</dbReference>
<keyword evidence="4" id="KW-1185">Reference proteome</keyword>
<dbReference type="InterPro" id="IPR036691">
    <property type="entry name" value="Endo/exonu/phosph_ase_sf"/>
</dbReference>
<feature type="compositionally biased region" description="Polar residues" evidence="1">
    <location>
        <begin position="46"/>
        <end position="55"/>
    </location>
</feature>
<keyword evidence="2" id="KW-0812">Transmembrane</keyword>
<evidence type="ECO:0000313" key="3">
    <source>
        <dbReference type="EMBL" id="WVZ04936.1"/>
    </source>
</evidence>
<dbReference type="Gene3D" id="3.60.10.10">
    <property type="entry name" value="Endonuclease/exonuclease/phosphatase"/>
    <property type="match status" value="1"/>
</dbReference>
<dbReference type="GO" id="GO:0000175">
    <property type="term" value="F:3'-5'-RNA exonuclease activity"/>
    <property type="evidence" value="ECO:0007669"/>
    <property type="project" value="TreeGrafter"/>
</dbReference>
<reference evidence="3 4" key="1">
    <citation type="journal article" date="2023" name="Life. Sci Alliance">
        <title>Evolutionary insights into 3D genome organization and epigenetic landscape of Vigna mungo.</title>
        <authorList>
            <person name="Junaid A."/>
            <person name="Singh B."/>
            <person name="Bhatia S."/>
        </authorList>
    </citation>
    <scope>NUCLEOTIDE SEQUENCE [LARGE SCALE GENOMIC DNA]</scope>
    <source>
        <strain evidence="3">Urdbean</strain>
    </source>
</reference>